<reference evidence="2" key="1">
    <citation type="submission" date="2023-07" db="EMBL/GenBank/DDBJ databases">
        <title>Genomic Encyclopedia of Type Strains, Phase IV (KMG-IV): sequencing the most valuable type-strain genomes for metagenomic binning, comparative biology and taxonomic classification.</title>
        <authorList>
            <person name="Goeker M."/>
        </authorList>
    </citation>
    <scope>NUCLEOTIDE SEQUENCE</scope>
    <source>
        <strain evidence="2">DSM 26174</strain>
    </source>
</reference>
<evidence type="ECO:0000313" key="3">
    <source>
        <dbReference type="Proteomes" id="UP001185092"/>
    </source>
</evidence>
<keyword evidence="1" id="KW-0472">Membrane</keyword>
<name>A0AAE3XRI3_9BACT</name>
<evidence type="ECO:0000313" key="2">
    <source>
        <dbReference type="EMBL" id="MDR6240728.1"/>
    </source>
</evidence>
<proteinExistence type="predicted"/>
<keyword evidence="1" id="KW-0812">Transmembrane</keyword>
<dbReference type="AlphaFoldDB" id="A0AAE3XRI3"/>
<gene>
    <name evidence="2" type="ORF">HNQ88_003804</name>
</gene>
<keyword evidence="3" id="KW-1185">Reference proteome</keyword>
<accession>A0AAE3XRI3</accession>
<dbReference type="EMBL" id="JAVDQD010000005">
    <property type="protein sequence ID" value="MDR6240728.1"/>
    <property type="molecule type" value="Genomic_DNA"/>
</dbReference>
<keyword evidence="1" id="KW-1133">Transmembrane helix</keyword>
<organism evidence="2 3">
    <name type="scientific">Aureibacter tunicatorum</name>
    <dbReference type="NCBI Taxonomy" id="866807"/>
    <lineage>
        <taxon>Bacteria</taxon>
        <taxon>Pseudomonadati</taxon>
        <taxon>Bacteroidota</taxon>
        <taxon>Cytophagia</taxon>
        <taxon>Cytophagales</taxon>
        <taxon>Persicobacteraceae</taxon>
        <taxon>Aureibacter</taxon>
    </lineage>
</organism>
<sequence>MILLEVLETKEFYVIASHTMAVFVVCAIAIVSWKYIEGR</sequence>
<protein>
    <submittedName>
        <fullName evidence="2">Uncharacterized protein</fullName>
    </submittedName>
</protein>
<comment type="caution">
    <text evidence="2">The sequence shown here is derived from an EMBL/GenBank/DDBJ whole genome shotgun (WGS) entry which is preliminary data.</text>
</comment>
<dbReference type="Proteomes" id="UP001185092">
    <property type="component" value="Unassembled WGS sequence"/>
</dbReference>
<feature type="transmembrane region" description="Helical" evidence="1">
    <location>
        <begin position="12"/>
        <end position="36"/>
    </location>
</feature>
<evidence type="ECO:0000256" key="1">
    <source>
        <dbReference type="SAM" id="Phobius"/>
    </source>
</evidence>